<dbReference type="SUPFAM" id="SSF47819">
    <property type="entry name" value="HRDC-like"/>
    <property type="match status" value="1"/>
</dbReference>
<dbReference type="InterPro" id="IPR001650">
    <property type="entry name" value="Helicase_C-like"/>
</dbReference>
<dbReference type="PANTHER" id="PTHR13710:SF105">
    <property type="entry name" value="ATP-DEPENDENT DNA HELICASE Q1"/>
    <property type="match status" value="1"/>
</dbReference>
<dbReference type="CDD" id="cd17920">
    <property type="entry name" value="DEXHc_RecQ"/>
    <property type="match status" value="1"/>
</dbReference>
<dbReference type="GO" id="GO:0030894">
    <property type="term" value="C:replisome"/>
    <property type="evidence" value="ECO:0007669"/>
    <property type="project" value="TreeGrafter"/>
</dbReference>
<feature type="domain" description="HRDC" evidence="17">
    <location>
        <begin position="521"/>
        <end position="601"/>
    </location>
</feature>
<evidence type="ECO:0000256" key="1">
    <source>
        <dbReference type="ARBA" id="ARBA00001946"/>
    </source>
</evidence>
<keyword evidence="8 20" id="KW-0347">Helicase</keyword>
<keyword evidence="4" id="KW-0479">Metal-binding</keyword>
<dbReference type="Pfam" id="PF00271">
    <property type="entry name" value="Helicase_C"/>
    <property type="match status" value="1"/>
</dbReference>
<dbReference type="GO" id="GO:0046872">
    <property type="term" value="F:metal ion binding"/>
    <property type="evidence" value="ECO:0007669"/>
    <property type="project" value="UniProtKB-KW"/>
</dbReference>
<dbReference type="InterPro" id="IPR036390">
    <property type="entry name" value="WH_DNA-bd_sf"/>
</dbReference>
<dbReference type="EMBL" id="FWFW01000003">
    <property type="protein sequence ID" value="SLN30209.1"/>
    <property type="molecule type" value="Genomic_DNA"/>
</dbReference>
<comment type="cofactor">
    <cofactor evidence="2">
        <name>Zn(2+)</name>
        <dbReference type="ChEBI" id="CHEBI:29105"/>
    </cofactor>
</comment>
<accession>A0A1Y5S508</accession>
<dbReference type="Pfam" id="PF09382">
    <property type="entry name" value="RQC"/>
    <property type="match status" value="1"/>
</dbReference>
<dbReference type="InterPro" id="IPR010997">
    <property type="entry name" value="HRDC-like_sf"/>
</dbReference>
<evidence type="ECO:0000259" key="18">
    <source>
        <dbReference type="PROSITE" id="PS51192"/>
    </source>
</evidence>
<evidence type="ECO:0000256" key="8">
    <source>
        <dbReference type="ARBA" id="ARBA00022806"/>
    </source>
</evidence>
<dbReference type="Gene3D" id="1.10.150.80">
    <property type="entry name" value="HRDC domain"/>
    <property type="match status" value="1"/>
</dbReference>
<dbReference type="GO" id="GO:0003677">
    <property type="term" value="F:DNA binding"/>
    <property type="evidence" value="ECO:0007669"/>
    <property type="project" value="UniProtKB-KW"/>
</dbReference>
<dbReference type="GO" id="GO:0009378">
    <property type="term" value="F:four-way junction helicase activity"/>
    <property type="evidence" value="ECO:0007669"/>
    <property type="project" value="TreeGrafter"/>
</dbReference>
<comment type="similarity">
    <text evidence="3">Belongs to the helicase family. RecQ subfamily.</text>
</comment>
<evidence type="ECO:0000256" key="7">
    <source>
        <dbReference type="ARBA" id="ARBA00022801"/>
    </source>
</evidence>
<dbReference type="PROSITE" id="PS51192">
    <property type="entry name" value="HELICASE_ATP_BIND_1"/>
    <property type="match status" value="1"/>
</dbReference>
<dbReference type="InterPro" id="IPR044876">
    <property type="entry name" value="HRDC_dom_sf"/>
</dbReference>
<evidence type="ECO:0000259" key="19">
    <source>
        <dbReference type="PROSITE" id="PS51194"/>
    </source>
</evidence>
<evidence type="ECO:0000256" key="2">
    <source>
        <dbReference type="ARBA" id="ARBA00001947"/>
    </source>
</evidence>
<feature type="domain" description="Helicase C-terminal" evidence="19">
    <location>
        <begin position="214"/>
        <end position="361"/>
    </location>
</feature>
<evidence type="ECO:0000256" key="14">
    <source>
        <dbReference type="ARBA" id="ARBA00023235"/>
    </source>
</evidence>
<dbReference type="Gene3D" id="3.40.50.300">
    <property type="entry name" value="P-loop containing nucleotide triphosphate hydrolases"/>
    <property type="match status" value="2"/>
</dbReference>
<dbReference type="GO" id="GO:0006310">
    <property type="term" value="P:DNA recombination"/>
    <property type="evidence" value="ECO:0007669"/>
    <property type="project" value="UniProtKB-UniRule"/>
</dbReference>
<keyword evidence="12" id="KW-0233">DNA recombination</keyword>
<dbReference type="PROSITE" id="PS51194">
    <property type="entry name" value="HELICASE_CTER"/>
    <property type="match status" value="1"/>
</dbReference>
<dbReference type="NCBIfam" id="TIGR00614">
    <property type="entry name" value="recQ_fam"/>
    <property type="match status" value="1"/>
</dbReference>
<dbReference type="FunFam" id="3.40.50.300:FF:001389">
    <property type="entry name" value="ATP-dependent DNA helicase RecQ"/>
    <property type="match status" value="1"/>
</dbReference>
<evidence type="ECO:0000313" key="21">
    <source>
        <dbReference type="Proteomes" id="UP000193307"/>
    </source>
</evidence>
<evidence type="ECO:0000256" key="5">
    <source>
        <dbReference type="ARBA" id="ARBA00022741"/>
    </source>
</evidence>
<dbReference type="SMART" id="SM00956">
    <property type="entry name" value="RQC"/>
    <property type="match status" value="1"/>
</dbReference>
<evidence type="ECO:0000313" key="20">
    <source>
        <dbReference type="EMBL" id="SLN30209.1"/>
    </source>
</evidence>
<dbReference type="GO" id="GO:0006260">
    <property type="term" value="P:DNA replication"/>
    <property type="evidence" value="ECO:0007669"/>
    <property type="project" value="InterPro"/>
</dbReference>
<sequence length="680" mass="74160">MSQTQALLSSVFGFSAFRLGQEEIVDAVTAGQNVLAIMPTGGGKSLCFQLPALVCDGLTIVISPLIALMRDQVQALKAVGVEAGALTSGNTDEETDAVFAALADGSLKLLYMAPERLASGGTLPLLRRSNVSMIAVDEAHCVSQWGHDFRPDYLRIGDLRRALDVPLCAFTATADAETRGEIVRRLFDDADPEIFLRGFDRPNIHLAFAVKDSPRAQILNFAKARKGQSGIVYCGTRAKTESLAKALSDGGQLALAYHGGMESDRRRDVERRFQQEDEVIVVATVAFGMGIDKPDIRWVAHADLPKSVESYYQEIGRAGRDGAPAETLTLFGPDDIRFRRTQIDESPSPVERRSADHARLNALLGIAEAQVCRRQNLLSYFGENPEPCGTCDLCDTPPDLFDGTEAVRKALSAILRCDEGFGAGHLIDVLMGKSTDKVKQWNHDALSVFGIGREYDKRQWNAIFRQMMGIDLVRPNPDRFGALFMTEPAVPILKGEASVTLRRDTLAKAHRGGPVAKALVSDEDAPLLSALKAKRRALSEEARVPAYVVFADRTLIEMAEVRPKTLDDMARIGGVGAKKLERYGDAFLSVILGATPEKLHPSRRKLAVSGAGDLFDKLHAVHETFSRGLCGTLKPMTMTSAQLSRIASSRPRDMKAFEKLVGERQALRFGVPMLEVIQSA</sequence>
<dbReference type="SMART" id="SM00487">
    <property type="entry name" value="DEXDc"/>
    <property type="match status" value="1"/>
</dbReference>
<keyword evidence="21" id="KW-1185">Reference proteome</keyword>
<dbReference type="InterPro" id="IPR002121">
    <property type="entry name" value="HRDC_dom"/>
</dbReference>
<evidence type="ECO:0000256" key="4">
    <source>
        <dbReference type="ARBA" id="ARBA00022723"/>
    </source>
</evidence>
<dbReference type="InterPro" id="IPR014001">
    <property type="entry name" value="Helicase_ATP-bd"/>
</dbReference>
<comment type="cofactor">
    <cofactor evidence="1">
        <name>Mg(2+)</name>
        <dbReference type="ChEBI" id="CHEBI:18420"/>
    </cofactor>
</comment>
<dbReference type="GO" id="GO:0006281">
    <property type="term" value="P:DNA repair"/>
    <property type="evidence" value="ECO:0007669"/>
    <property type="project" value="UniProtKB-KW"/>
</dbReference>
<dbReference type="SUPFAM" id="SSF46785">
    <property type="entry name" value="Winged helix' DNA-binding domain"/>
    <property type="match status" value="1"/>
</dbReference>
<comment type="catalytic activity">
    <reaction evidence="15">
        <text>Couples ATP hydrolysis with the unwinding of duplex DNA by translocating in the 3'-5' direction.</text>
        <dbReference type="EC" id="5.6.2.4"/>
    </reaction>
</comment>
<dbReference type="CDD" id="cd18794">
    <property type="entry name" value="SF2_C_RecQ"/>
    <property type="match status" value="1"/>
</dbReference>
<dbReference type="InterPro" id="IPR027417">
    <property type="entry name" value="P-loop_NTPase"/>
</dbReference>
<dbReference type="Pfam" id="PF00570">
    <property type="entry name" value="HRDC"/>
    <property type="match status" value="1"/>
</dbReference>
<evidence type="ECO:0000256" key="12">
    <source>
        <dbReference type="ARBA" id="ARBA00023172"/>
    </source>
</evidence>
<gene>
    <name evidence="20" type="primary">recQ</name>
    <name evidence="20" type="ORF">PAM7971_01129</name>
</gene>
<organism evidence="20 21">
    <name type="scientific">Pacificibacter marinus</name>
    <dbReference type="NCBI Taxonomy" id="658057"/>
    <lineage>
        <taxon>Bacteria</taxon>
        <taxon>Pseudomonadati</taxon>
        <taxon>Pseudomonadota</taxon>
        <taxon>Alphaproteobacteria</taxon>
        <taxon>Rhodobacterales</taxon>
        <taxon>Roseobacteraceae</taxon>
        <taxon>Pacificibacter</taxon>
    </lineage>
</organism>
<keyword evidence="5" id="KW-0547">Nucleotide-binding</keyword>
<evidence type="ECO:0000256" key="15">
    <source>
        <dbReference type="ARBA" id="ARBA00034617"/>
    </source>
</evidence>
<dbReference type="InterPro" id="IPR004589">
    <property type="entry name" value="DNA_helicase_ATP-dep_RecQ"/>
</dbReference>
<keyword evidence="7 20" id="KW-0378">Hydrolase</keyword>
<name>A0A1Y5S508_9RHOB</name>
<dbReference type="GO" id="GO:0005524">
    <property type="term" value="F:ATP binding"/>
    <property type="evidence" value="ECO:0007669"/>
    <property type="project" value="UniProtKB-KW"/>
</dbReference>
<dbReference type="InterPro" id="IPR036388">
    <property type="entry name" value="WH-like_DNA-bd_sf"/>
</dbReference>
<dbReference type="STRING" id="658057.SAMN04488032_108178"/>
<feature type="domain" description="Helicase ATP-binding" evidence="18">
    <location>
        <begin position="25"/>
        <end position="192"/>
    </location>
</feature>
<dbReference type="SMART" id="SM00341">
    <property type="entry name" value="HRDC"/>
    <property type="match status" value="1"/>
</dbReference>
<reference evidence="20 21" key="1">
    <citation type="submission" date="2017-03" db="EMBL/GenBank/DDBJ databases">
        <authorList>
            <person name="Afonso C.L."/>
            <person name="Miller P.J."/>
            <person name="Scott M.A."/>
            <person name="Spackman E."/>
            <person name="Goraichik I."/>
            <person name="Dimitrov K.M."/>
            <person name="Suarez D.L."/>
            <person name="Swayne D.E."/>
        </authorList>
    </citation>
    <scope>NUCLEOTIDE SEQUENCE [LARGE SCALE GENOMIC DNA]</scope>
    <source>
        <strain evidence="20 21">CECT 7971</strain>
    </source>
</reference>
<dbReference type="GO" id="GO:0043590">
    <property type="term" value="C:bacterial nucleoid"/>
    <property type="evidence" value="ECO:0007669"/>
    <property type="project" value="TreeGrafter"/>
</dbReference>
<dbReference type="InterPro" id="IPR032284">
    <property type="entry name" value="RecQ_Zn-bd"/>
</dbReference>
<dbReference type="SUPFAM" id="SSF52540">
    <property type="entry name" value="P-loop containing nucleoside triphosphate hydrolases"/>
    <property type="match status" value="1"/>
</dbReference>
<keyword evidence="10" id="KW-0067">ATP-binding</keyword>
<evidence type="ECO:0000259" key="17">
    <source>
        <dbReference type="PROSITE" id="PS50967"/>
    </source>
</evidence>
<dbReference type="RefSeq" id="WP_085848033.1">
    <property type="nucleotide sequence ID" value="NZ_FNZV01000008.1"/>
</dbReference>
<evidence type="ECO:0000256" key="10">
    <source>
        <dbReference type="ARBA" id="ARBA00022840"/>
    </source>
</evidence>
<dbReference type="InterPro" id="IPR006293">
    <property type="entry name" value="DNA_helicase_ATP-dep_RecQ_bac"/>
</dbReference>
<keyword evidence="11" id="KW-0238">DNA-binding</keyword>
<dbReference type="OrthoDB" id="9760034at2"/>
<evidence type="ECO:0000256" key="13">
    <source>
        <dbReference type="ARBA" id="ARBA00023204"/>
    </source>
</evidence>
<dbReference type="SMART" id="SM00490">
    <property type="entry name" value="HELICc"/>
    <property type="match status" value="1"/>
</dbReference>
<proteinExistence type="inferred from homology"/>
<dbReference type="GO" id="GO:0043138">
    <property type="term" value="F:3'-5' DNA helicase activity"/>
    <property type="evidence" value="ECO:0007669"/>
    <property type="project" value="UniProtKB-EC"/>
</dbReference>
<protein>
    <recommendedName>
        <fullName evidence="16">DNA helicase RecQ</fullName>
        <ecNumber evidence="16">5.6.2.4</ecNumber>
    </recommendedName>
</protein>
<keyword evidence="13" id="KW-0234">DNA repair</keyword>
<evidence type="ECO:0000256" key="3">
    <source>
        <dbReference type="ARBA" id="ARBA00005446"/>
    </source>
</evidence>
<dbReference type="InterPro" id="IPR011545">
    <property type="entry name" value="DEAD/DEAH_box_helicase_dom"/>
</dbReference>
<dbReference type="GO" id="GO:0016787">
    <property type="term" value="F:hydrolase activity"/>
    <property type="evidence" value="ECO:0007669"/>
    <property type="project" value="UniProtKB-KW"/>
</dbReference>
<dbReference type="Pfam" id="PF16124">
    <property type="entry name" value="RecQ_Zn_bind"/>
    <property type="match status" value="1"/>
</dbReference>
<dbReference type="NCBIfam" id="TIGR01389">
    <property type="entry name" value="recQ"/>
    <property type="match status" value="1"/>
</dbReference>
<dbReference type="GO" id="GO:0009432">
    <property type="term" value="P:SOS response"/>
    <property type="evidence" value="ECO:0007669"/>
    <property type="project" value="UniProtKB-UniRule"/>
</dbReference>
<dbReference type="PANTHER" id="PTHR13710">
    <property type="entry name" value="DNA HELICASE RECQ FAMILY MEMBER"/>
    <property type="match status" value="1"/>
</dbReference>
<dbReference type="AlphaFoldDB" id="A0A1Y5S508"/>
<evidence type="ECO:0000256" key="9">
    <source>
        <dbReference type="ARBA" id="ARBA00022833"/>
    </source>
</evidence>
<dbReference type="Proteomes" id="UP000193307">
    <property type="component" value="Unassembled WGS sequence"/>
</dbReference>
<dbReference type="Gene3D" id="1.10.10.10">
    <property type="entry name" value="Winged helix-like DNA-binding domain superfamily/Winged helix DNA-binding domain"/>
    <property type="match status" value="1"/>
</dbReference>
<dbReference type="InterPro" id="IPR018982">
    <property type="entry name" value="RQC_domain"/>
</dbReference>
<keyword evidence="14" id="KW-0413">Isomerase</keyword>
<evidence type="ECO:0000256" key="11">
    <source>
        <dbReference type="ARBA" id="ARBA00023125"/>
    </source>
</evidence>
<keyword evidence="9" id="KW-0862">Zinc</keyword>
<evidence type="ECO:0000256" key="6">
    <source>
        <dbReference type="ARBA" id="ARBA00022763"/>
    </source>
</evidence>
<dbReference type="PROSITE" id="PS50967">
    <property type="entry name" value="HRDC"/>
    <property type="match status" value="1"/>
</dbReference>
<evidence type="ECO:0000256" key="16">
    <source>
        <dbReference type="NCBIfam" id="TIGR01389"/>
    </source>
</evidence>
<keyword evidence="6" id="KW-0227">DNA damage</keyword>
<dbReference type="EC" id="5.6.2.4" evidence="16"/>
<dbReference type="GO" id="GO:0005737">
    <property type="term" value="C:cytoplasm"/>
    <property type="evidence" value="ECO:0007669"/>
    <property type="project" value="TreeGrafter"/>
</dbReference>
<dbReference type="Pfam" id="PF00270">
    <property type="entry name" value="DEAD"/>
    <property type="match status" value="1"/>
</dbReference>